<keyword evidence="6" id="KW-0520">NAD</keyword>
<dbReference type="GO" id="GO:0003857">
    <property type="term" value="F:(3S)-3-hydroxyacyl-CoA dehydrogenase (NAD+) activity"/>
    <property type="evidence" value="ECO:0007669"/>
    <property type="project" value="UniProtKB-EC"/>
</dbReference>
<evidence type="ECO:0000313" key="14">
    <source>
        <dbReference type="Proteomes" id="UP000502823"/>
    </source>
</evidence>
<feature type="domain" description="3-hydroxyacyl-CoA dehydrogenase C-terminal" evidence="11">
    <location>
        <begin position="211"/>
        <end position="308"/>
    </location>
</feature>
<dbReference type="AlphaFoldDB" id="A0A6L2PFW7"/>
<dbReference type="PIRSF" id="PIRSF000105">
    <property type="entry name" value="HCDH"/>
    <property type="match status" value="1"/>
</dbReference>
<evidence type="ECO:0000256" key="8">
    <source>
        <dbReference type="ARBA" id="ARBA00023128"/>
    </source>
</evidence>
<evidence type="ECO:0000256" key="10">
    <source>
        <dbReference type="PIRSR" id="PIRSR000105-1"/>
    </source>
</evidence>
<dbReference type="InterPro" id="IPR006176">
    <property type="entry name" value="3-OHacyl-CoA_DH_NAD-bd"/>
</dbReference>
<dbReference type="InterPro" id="IPR008927">
    <property type="entry name" value="6-PGluconate_DH-like_C_sf"/>
</dbReference>
<evidence type="ECO:0000256" key="3">
    <source>
        <dbReference type="ARBA" id="ARBA00009463"/>
    </source>
</evidence>
<evidence type="ECO:0000256" key="9">
    <source>
        <dbReference type="ARBA" id="ARBA00049556"/>
    </source>
</evidence>
<dbReference type="EMBL" id="BLKM01000308">
    <property type="protein sequence ID" value="GFG31423.1"/>
    <property type="molecule type" value="Genomic_DNA"/>
</dbReference>
<dbReference type="SUPFAM" id="SSF51735">
    <property type="entry name" value="NAD(P)-binding Rossmann-fold domains"/>
    <property type="match status" value="1"/>
</dbReference>
<dbReference type="GO" id="GO:0005759">
    <property type="term" value="C:mitochondrial matrix"/>
    <property type="evidence" value="ECO:0007669"/>
    <property type="project" value="UniProtKB-SubCell"/>
</dbReference>
<organism evidence="13 14">
    <name type="scientific">Coptotermes formosanus</name>
    <name type="common">Formosan subterranean termite</name>
    <dbReference type="NCBI Taxonomy" id="36987"/>
    <lineage>
        <taxon>Eukaryota</taxon>
        <taxon>Metazoa</taxon>
        <taxon>Ecdysozoa</taxon>
        <taxon>Arthropoda</taxon>
        <taxon>Hexapoda</taxon>
        <taxon>Insecta</taxon>
        <taxon>Pterygota</taxon>
        <taxon>Neoptera</taxon>
        <taxon>Polyneoptera</taxon>
        <taxon>Dictyoptera</taxon>
        <taxon>Blattodea</taxon>
        <taxon>Blattoidea</taxon>
        <taxon>Termitoidae</taxon>
        <taxon>Rhinotermitidae</taxon>
        <taxon>Coptotermes</taxon>
    </lineage>
</organism>
<dbReference type="PANTHER" id="PTHR43561:SF3">
    <property type="entry name" value="HYDROXYACYL-COENZYME A DEHYDROGENASE, MITOCHONDRIAL"/>
    <property type="match status" value="1"/>
</dbReference>
<keyword evidence="8" id="KW-0496">Mitochondrion</keyword>
<dbReference type="GO" id="GO:0070403">
    <property type="term" value="F:NAD+ binding"/>
    <property type="evidence" value="ECO:0007669"/>
    <property type="project" value="InterPro"/>
</dbReference>
<dbReference type="InterPro" id="IPR013328">
    <property type="entry name" value="6PGD_dom2"/>
</dbReference>
<comment type="subcellular location">
    <subcellularLocation>
        <location evidence="1">Mitochondrion matrix</location>
    </subcellularLocation>
</comment>
<dbReference type="InterPro" id="IPR036291">
    <property type="entry name" value="NAD(P)-bd_dom_sf"/>
</dbReference>
<dbReference type="Pfam" id="PF00725">
    <property type="entry name" value="3HCDH"/>
    <property type="match status" value="1"/>
</dbReference>
<dbReference type="GO" id="GO:0006635">
    <property type="term" value="P:fatty acid beta-oxidation"/>
    <property type="evidence" value="ECO:0007669"/>
    <property type="project" value="TreeGrafter"/>
</dbReference>
<dbReference type="PANTHER" id="PTHR43561">
    <property type="match status" value="1"/>
</dbReference>
<accession>A0A6L2PFW7</accession>
<name>A0A6L2PFW7_COPFO</name>
<evidence type="ECO:0000256" key="2">
    <source>
        <dbReference type="ARBA" id="ARBA00005005"/>
    </source>
</evidence>
<dbReference type="FunFam" id="3.40.50.720:FF:000258">
    <property type="entry name" value="Hydroxyacyl-coenzyme A dehydrogenase, mitochondrial"/>
    <property type="match status" value="1"/>
</dbReference>
<keyword evidence="7" id="KW-0443">Lipid metabolism</keyword>
<sequence>MAQRVLMLNKCFSTSPSAMSAIKHVTVIGGGLMGSGIAQVAAQSGHQVTLVEINEGALKKAKSSIETNLKRVAKKIHKDSPEEAEKFVTNALSKLKTTMNVMEPIQNTDLIIEAVVENINVKHKLFSSIDPIAPQHTIFASNTSSLFIQDIASVTKRKDRFGGLHFFNPVPVMKLLEVIRTPETSDETCEKMMTWGKAIGKTTITCKDTPGFVVNKLLGPYLREALKMFERGDATVQDIDTAMKLGAGYPMGPFELLDYIGLDTHKLVADGWRKKFPTDPLFKPSEILENLVAEGKLGVKSGEGFYKYDKTSKV</sequence>
<dbReference type="OrthoDB" id="5958943at2759"/>
<feature type="site" description="Important for catalytic activity" evidence="10">
    <location>
        <position position="165"/>
    </location>
</feature>
<feature type="domain" description="3-hydroxyacyl-CoA dehydrogenase NAD binding" evidence="12">
    <location>
        <begin position="24"/>
        <end position="209"/>
    </location>
</feature>
<evidence type="ECO:0000313" key="13">
    <source>
        <dbReference type="EMBL" id="GFG31423.1"/>
    </source>
</evidence>
<evidence type="ECO:0000256" key="6">
    <source>
        <dbReference type="ARBA" id="ARBA00023027"/>
    </source>
</evidence>
<comment type="pathway">
    <text evidence="2">Lipid metabolism; fatty acid beta-oxidation.</text>
</comment>
<dbReference type="InterPro" id="IPR052242">
    <property type="entry name" value="Mito_3-hydroxyacyl-CoA_DH"/>
</dbReference>
<dbReference type="InParanoid" id="A0A6L2PFW7"/>
<keyword evidence="14" id="KW-1185">Reference proteome</keyword>
<reference evidence="14" key="1">
    <citation type="submission" date="2020-01" db="EMBL/GenBank/DDBJ databases">
        <title>Draft genome sequence of the Termite Coptotermes fromosanus.</title>
        <authorList>
            <person name="Itakura S."/>
            <person name="Yosikawa Y."/>
            <person name="Umezawa K."/>
        </authorList>
    </citation>
    <scope>NUCLEOTIDE SEQUENCE [LARGE SCALE GENOMIC DNA]</scope>
</reference>
<gene>
    <name evidence="13" type="ORF">Cfor_07795</name>
</gene>
<keyword evidence="4" id="KW-0276">Fatty acid metabolism</keyword>
<evidence type="ECO:0000256" key="7">
    <source>
        <dbReference type="ARBA" id="ARBA00023098"/>
    </source>
</evidence>
<dbReference type="Proteomes" id="UP000502823">
    <property type="component" value="Unassembled WGS sequence"/>
</dbReference>
<evidence type="ECO:0000256" key="1">
    <source>
        <dbReference type="ARBA" id="ARBA00004305"/>
    </source>
</evidence>
<keyword evidence="5" id="KW-0560">Oxidoreductase</keyword>
<evidence type="ECO:0000259" key="12">
    <source>
        <dbReference type="Pfam" id="PF02737"/>
    </source>
</evidence>
<proteinExistence type="inferred from homology"/>
<dbReference type="InterPro" id="IPR022694">
    <property type="entry name" value="3-OHacyl-CoA_DH"/>
</dbReference>
<protein>
    <submittedName>
        <fullName evidence="13">Uncharacterized protein</fullName>
    </submittedName>
</protein>
<evidence type="ECO:0000259" key="11">
    <source>
        <dbReference type="Pfam" id="PF00725"/>
    </source>
</evidence>
<dbReference type="SUPFAM" id="SSF48179">
    <property type="entry name" value="6-phosphogluconate dehydrogenase C-terminal domain-like"/>
    <property type="match status" value="1"/>
</dbReference>
<dbReference type="Pfam" id="PF02737">
    <property type="entry name" value="3HCDH_N"/>
    <property type="match status" value="1"/>
</dbReference>
<dbReference type="Gene3D" id="1.10.1040.10">
    <property type="entry name" value="N-(1-d-carboxylethyl)-l-norvaline Dehydrogenase, domain 2"/>
    <property type="match status" value="1"/>
</dbReference>
<evidence type="ECO:0000256" key="5">
    <source>
        <dbReference type="ARBA" id="ARBA00023002"/>
    </source>
</evidence>
<dbReference type="Gene3D" id="3.40.50.720">
    <property type="entry name" value="NAD(P)-binding Rossmann-like Domain"/>
    <property type="match status" value="1"/>
</dbReference>
<comment type="caution">
    <text evidence="13">The sequence shown here is derived from an EMBL/GenBank/DDBJ whole genome shotgun (WGS) entry which is preliminary data.</text>
</comment>
<dbReference type="InterPro" id="IPR006108">
    <property type="entry name" value="3HC_DH_C"/>
</dbReference>
<comment type="catalytic activity">
    <reaction evidence="9">
        <text>a (3S)-3-hydroxyacyl-CoA + NAD(+) = a 3-oxoacyl-CoA + NADH + H(+)</text>
        <dbReference type="Rhea" id="RHEA:22432"/>
        <dbReference type="ChEBI" id="CHEBI:15378"/>
        <dbReference type="ChEBI" id="CHEBI:57318"/>
        <dbReference type="ChEBI" id="CHEBI:57540"/>
        <dbReference type="ChEBI" id="CHEBI:57945"/>
        <dbReference type="ChEBI" id="CHEBI:90726"/>
        <dbReference type="EC" id="1.1.1.35"/>
    </reaction>
</comment>
<comment type="similarity">
    <text evidence="3">Belongs to the 3-hydroxyacyl-CoA dehydrogenase family.</text>
</comment>
<evidence type="ECO:0000256" key="4">
    <source>
        <dbReference type="ARBA" id="ARBA00022832"/>
    </source>
</evidence>